<dbReference type="EMBL" id="JAXQNO010000018">
    <property type="protein sequence ID" value="KAK4776320.1"/>
    <property type="molecule type" value="Genomic_DNA"/>
</dbReference>
<proteinExistence type="predicted"/>
<reference evidence="1 2" key="1">
    <citation type="journal article" date="2023" name="Hortic Res">
        <title>Pangenome of water caltrop reveals structural variations and asymmetric subgenome divergence after allopolyploidization.</title>
        <authorList>
            <person name="Zhang X."/>
            <person name="Chen Y."/>
            <person name="Wang L."/>
            <person name="Yuan Y."/>
            <person name="Fang M."/>
            <person name="Shi L."/>
            <person name="Lu R."/>
            <person name="Comes H.P."/>
            <person name="Ma Y."/>
            <person name="Chen Y."/>
            <person name="Huang G."/>
            <person name="Zhou Y."/>
            <person name="Zheng Z."/>
            <person name="Qiu Y."/>
        </authorList>
    </citation>
    <scope>NUCLEOTIDE SEQUENCE [LARGE SCALE GENOMIC DNA]</scope>
    <source>
        <strain evidence="1">F231</strain>
    </source>
</reference>
<accession>A0AAN7L752</accession>
<protein>
    <submittedName>
        <fullName evidence="1">Uncharacterized protein</fullName>
    </submittedName>
</protein>
<organism evidence="1 2">
    <name type="scientific">Trapa natans</name>
    <name type="common">Water chestnut</name>
    <dbReference type="NCBI Taxonomy" id="22666"/>
    <lineage>
        <taxon>Eukaryota</taxon>
        <taxon>Viridiplantae</taxon>
        <taxon>Streptophyta</taxon>
        <taxon>Embryophyta</taxon>
        <taxon>Tracheophyta</taxon>
        <taxon>Spermatophyta</taxon>
        <taxon>Magnoliopsida</taxon>
        <taxon>eudicotyledons</taxon>
        <taxon>Gunneridae</taxon>
        <taxon>Pentapetalae</taxon>
        <taxon>rosids</taxon>
        <taxon>malvids</taxon>
        <taxon>Myrtales</taxon>
        <taxon>Lythraceae</taxon>
        <taxon>Trapa</taxon>
    </lineage>
</organism>
<dbReference type="Proteomes" id="UP001346149">
    <property type="component" value="Unassembled WGS sequence"/>
</dbReference>
<comment type="caution">
    <text evidence="1">The sequence shown here is derived from an EMBL/GenBank/DDBJ whole genome shotgun (WGS) entry which is preliminary data.</text>
</comment>
<dbReference type="AlphaFoldDB" id="A0AAN7L752"/>
<name>A0AAN7L752_TRANT</name>
<keyword evidence="2" id="KW-1185">Reference proteome</keyword>
<sequence>MEFWSEWQKTRASQVSVRRIGNWEIGRKQKSNVTVPIVHMSARRKSRAPDNNVPPSHAFPMHPCRQLLCLQAKAYASLHYTYIFCSPLLLITTSSSSTSSSVVRMDIIFRLKYPTRCKHIYTVNCTVSQRFVSSSVNLAKSAQLFLMFM</sequence>
<evidence type="ECO:0000313" key="1">
    <source>
        <dbReference type="EMBL" id="KAK4776320.1"/>
    </source>
</evidence>
<evidence type="ECO:0000313" key="2">
    <source>
        <dbReference type="Proteomes" id="UP001346149"/>
    </source>
</evidence>
<gene>
    <name evidence="1" type="ORF">SAY86_005008</name>
</gene>